<evidence type="ECO:0000313" key="1">
    <source>
        <dbReference type="EMBL" id="CAG2068904.1"/>
    </source>
</evidence>
<name>A0ABN7PTH2_TIMPD</name>
<gene>
    <name evidence="1" type="ORF">TPAB3V08_LOCUS15847</name>
</gene>
<organism evidence="1 2">
    <name type="scientific">Timema podura</name>
    <name type="common">Walking stick</name>
    <dbReference type="NCBI Taxonomy" id="61482"/>
    <lineage>
        <taxon>Eukaryota</taxon>
        <taxon>Metazoa</taxon>
        <taxon>Ecdysozoa</taxon>
        <taxon>Arthropoda</taxon>
        <taxon>Hexapoda</taxon>
        <taxon>Insecta</taxon>
        <taxon>Pterygota</taxon>
        <taxon>Neoptera</taxon>
        <taxon>Polyneoptera</taxon>
        <taxon>Phasmatodea</taxon>
        <taxon>Timematodea</taxon>
        <taxon>Timematoidea</taxon>
        <taxon>Timematidae</taxon>
        <taxon>Timema</taxon>
    </lineage>
</organism>
<dbReference type="EMBL" id="CAJPIN010107046">
    <property type="protein sequence ID" value="CAG2068904.1"/>
    <property type="molecule type" value="Genomic_DNA"/>
</dbReference>
<protein>
    <submittedName>
        <fullName evidence="1">Uncharacterized protein</fullName>
    </submittedName>
</protein>
<dbReference type="Proteomes" id="UP001153148">
    <property type="component" value="Unassembled WGS sequence"/>
</dbReference>
<comment type="caution">
    <text evidence="1">The sequence shown here is derived from an EMBL/GenBank/DDBJ whole genome shotgun (WGS) entry which is preliminary data.</text>
</comment>
<feature type="non-terminal residue" evidence="1">
    <location>
        <position position="158"/>
    </location>
</feature>
<sequence length="158" mass="17475">MDCLRKEENVAGMSRNCLLSPLVPLSYSKVYVQFPRVIKEDSDDRNMFAAIPGKVSLSVYKAVKLRQMNTRLTIHLLTLCASQLSLCLSPSEAERRAKMMGLVDKRERMLSLVATAKTPRLPTKGGADPPSKDQLIKRALKPMLPGIGDSFIAITISN</sequence>
<reference evidence="1" key="1">
    <citation type="submission" date="2021-03" db="EMBL/GenBank/DDBJ databases">
        <authorList>
            <person name="Tran Van P."/>
        </authorList>
    </citation>
    <scope>NUCLEOTIDE SEQUENCE</scope>
</reference>
<accession>A0ABN7PTH2</accession>
<keyword evidence="2" id="KW-1185">Reference proteome</keyword>
<evidence type="ECO:0000313" key="2">
    <source>
        <dbReference type="Proteomes" id="UP001153148"/>
    </source>
</evidence>
<proteinExistence type="predicted"/>